<dbReference type="RefSeq" id="WP_101892709.1">
    <property type="nucleotide sequence ID" value="NZ_CP022684.1"/>
</dbReference>
<dbReference type="PANTHER" id="PTHR30535:SF34">
    <property type="entry name" value="MOLYBDATE-BINDING PROTEIN MOLA"/>
    <property type="match status" value="1"/>
</dbReference>
<reference evidence="5" key="1">
    <citation type="submission" date="2017-08" db="EMBL/GenBank/DDBJ databases">
        <title>Direct submision.</title>
        <authorList>
            <person name="Kim S.-J."/>
            <person name="Rhee S.-K."/>
        </authorList>
    </citation>
    <scope>NUCLEOTIDE SEQUENCE [LARGE SCALE GENOMIC DNA]</scope>
    <source>
        <strain evidence="5">GI5</strain>
    </source>
</reference>
<feature type="chain" id="PRO_5014655768" description="Fe/B12 periplasmic-binding domain-containing protein" evidence="2">
    <location>
        <begin position="27"/>
        <end position="305"/>
    </location>
</feature>
<feature type="domain" description="Fe/B12 periplasmic-binding" evidence="3">
    <location>
        <begin position="47"/>
        <end position="298"/>
    </location>
</feature>
<dbReference type="Pfam" id="PF01497">
    <property type="entry name" value="Peripla_BP_2"/>
    <property type="match status" value="1"/>
</dbReference>
<evidence type="ECO:0000313" key="4">
    <source>
        <dbReference type="EMBL" id="AUM11369.1"/>
    </source>
</evidence>
<dbReference type="InterPro" id="IPR050902">
    <property type="entry name" value="ABC_Transporter_SBP"/>
</dbReference>
<keyword evidence="1 2" id="KW-0732">Signal</keyword>
<dbReference type="OrthoDB" id="6495095at2"/>
<feature type="signal peptide" evidence="2">
    <location>
        <begin position="1"/>
        <end position="26"/>
    </location>
</feature>
<dbReference type="InterPro" id="IPR002491">
    <property type="entry name" value="ABC_transptr_periplasmic_BD"/>
</dbReference>
<name>A0A2K9LG95_9GAMM</name>
<dbReference type="Gene3D" id="3.40.50.1980">
    <property type="entry name" value="Nitrogenase molybdenum iron protein domain"/>
    <property type="match status" value="2"/>
</dbReference>
<evidence type="ECO:0000256" key="1">
    <source>
        <dbReference type="ARBA" id="ARBA00022729"/>
    </source>
</evidence>
<dbReference type="KEGG" id="kak:Kalk_02525"/>
<dbReference type="AlphaFoldDB" id="A0A2K9LG95"/>
<dbReference type="CDD" id="cd01144">
    <property type="entry name" value="BtuF"/>
    <property type="match status" value="1"/>
</dbReference>
<dbReference type="SUPFAM" id="SSF53807">
    <property type="entry name" value="Helical backbone' metal receptor"/>
    <property type="match status" value="1"/>
</dbReference>
<evidence type="ECO:0000313" key="5">
    <source>
        <dbReference type="Proteomes" id="UP000235116"/>
    </source>
</evidence>
<dbReference type="GO" id="GO:0071281">
    <property type="term" value="P:cellular response to iron ion"/>
    <property type="evidence" value="ECO:0007669"/>
    <property type="project" value="TreeGrafter"/>
</dbReference>
<accession>A0A2K9LG95</accession>
<protein>
    <recommendedName>
        <fullName evidence="3">Fe/B12 periplasmic-binding domain-containing protein</fullName>
    </recommendedName>
</protein>
<proteinExistence type="predicted"/>
<dbReference type="InterPro" id="IPR054828">
    <property type="entry name" value="Vit_B12_bind_prot"/>
</dbReference>
<dbReference type="PROSITE" id="PS50983">
    <property type="entry name" value="FE_B12_PBP"/>
    <property type="match status" value="1"/>
</dbReference>
<organism evidence="4 5">
    <name type="scientific">Ketobacter alkanivorans</name>
    <dbReference type="NCBI Taxonomy" id="1917421"/>
    <lineage>
        <taxon>Bacteria</taxon>
        <taxon>Pseudomonadati</taxon>
        <taxon>Pseudomonadota</taxon>
        <taxon>Gammaproteobacteria</taxon>
        <taxon>Pseudomonadales</taxon>
        <taxon>Ketobacteraceae</taxon>
        <taxon>Ketobacter</taxon>
    </lineage>
</organism>
<dbReference type="EMBL" id="CP022684">
    <property type="protein sequence ID" value="AUM11369.1"/>
    <property type="molecule type" value="Genomic_DNA"/>
</dbReference>
<dbReference type="Proteomes" id="UP000235116">
    <property type="component" value="Chromosome"/>
</dbReference>
<evidence type="ECO:0000259" key="3">
    <source>
        <dbReference type="PROSITE" id="PS50983"/>
    </source>
</evidence>
<sequence>MKLFNLVLCAALGTVLNGTLSSASQASPIELTDDAERRVHMSNPAQRIISLAPHITEALFAAGAGDRIVGTVSYSDYPEAAKTIPLVGSYNQVNFERILSLNPDLIIGWYSGNSAETVEKLALLNVPVYLSEPKTMDSIARNIRQFGVLAGTELTANQAADTYDKRRAALRALHAHKPPIKVFYQVWEDPLYTLGGGHFISDLYSLCGGINIFADLSDPSPIVSVEAIVTRNPQVMLTGGHHGKRSIKDWKQKWQHWGSMDAIKNDMLFFVNQDVYTRSSPRTVDAAEDLCEILDKVRASDTAKH</sequence>
<gene>
    <name evidence="4" type="ORF">Kalk_02525</name>
</gene>
<evidence type="ECO:0000256" key="2">
    <source>
        <dbReference type="SAM" id="SignalP"/>
    </source>
</evidence>
<keyword evidence="5" id="KW-1185">Reference proteome</keyword>
<dbReference type="NCBIfam" id="NF038402">
    <property type="entry name" value="TroA_like"/>
    <property type="match status" value="1"/>
</dbReference>
<dbReference type="PANTHER" id="PTHR30535">
    <property type="entry name" value="VITAMIN B12-BINDING PROTEIN"/>
    <property type="match status" value="1"/>
</dbReference>